<protein>
    <recommendedName>
        <fullName evidence="3">Reverse transcriptase Ty1/copia-type domain-containing protein</fullName>
    </recommendedName>
</protein>
<dbReference type="AlphaFoldDB" id="A0A0J7YLN8"/>
<dbReference type="Proteomes" id="UP000035740">
    <property type="component" value="Unassembled WGS sequence"/>
</dbReference>
<feature type="non-terminal residue" evidence="1">
    <location>
        <position position="1"/>
    </location>
</feature>
<dbReference type="CDD" id="cd09272">
    <property type="entry name" value="RNase_HI_RT_Ty1"/>
    <property type="match status" value="1"/>
</dbReference>
<evidence type="ECO:0000313" key="1">
    <source>
        <dbReference type="EMBL" id="KMS64506.1"/>
    </source>
</evidence>
<gene>
    <name evidence="1" type="ORF">BVRB_019590</name>
</gene>
<dbReference type="PANTHER" id="PTHR11439">
    <property type="entry name" value="GAG-POL-RELATED RETROTRANSPOSON"/>
    <property type="match status" value="1"/>
</dbReference>
<dbReference type="Gramene" id="KMS64506">
    <property type="protein sequence ID" value="KMS64506"/>
    <property type="gene ID" value="BVRB_019590"/>
</dbReference>
<organism evidence="1 2">
    <name type="scientific">Beta vulgaris subsp. vulgaris</name>
    <name type="common">Beet</name>
    <dbReference type="NCBI Taxonomy" id="3555"/>
    <lineage>
        <taxon>Eukaryota</taxon>
        <taxon>Viridiplantae</taxon>
        <taxon>Streptophyta</taxon>
        <taxon>Embryophyta</taxon>
        <taxon>Tracheophyta</taxon>
        <taxon>Spermatophyta</taxon>
        <taxon>Magnoliopsida</taxon>
        <taxon>eudicotyledons</taxon>
        <taxon>Gunneridae</taxon>
        <taxon>Pentapetalae</taxon>
        <taxon>Caryophyllales</taxon>
        <taxon>Chenopodiaceae</taxon>
        <taxon>Betoideae</taxon>
        <taxon>Beta</taxon>
    </lineage>
</organism>
<accession>A0A0J7YLN8</accession>
<dbReference type="EMBL" id="KQ130067">
    <property type="protein sequence ID" value="KMS64506.1"/>
    <property type="molecule type" value="Genomic_DNA"/>
</dbReference>
<proteinExistence type="predicted"/>
<reference evidence="1 2" key="1">
    <citation type="journal article" date="2014" name="Nature">
        <title>The genome of the recently domesticated crop plant sugar beet (Beta vulgaris).</title>
        <authorList>
            <person name="Dohm J.C."/>
            <person name="Minoche A.E."/>
            <person name="Holtgrawe D."/>
            <person name="Capella-Gutierrez S."/>
            <person name="Zakrzewski F."/>
            <person name="Tafer H."/>
            <person name="Rupp O."/>
            <person name="Sorensen T.R."/>
            <person name="Stracke R."/>
            <person name="Reinhardt R."/>
            <person name="Goesmann A."/>
            <person name="Kraft T."/>
            <person name="Schulz B."/>
            <person name="Stadler P.F."/>
            <person name="Schmidt T."/>
            <person name="Gabaldon T."/>
            <person name="Lehrach H."/>
            <person name="Weisshaar B."/>
            <person name="Himmelbauer H."/>
        </authorList>
    </citation>
    <scope>NUCLEOTIDE SEQUENCE [LARGE SCALE GENOMIC DNA]</scope>
    <source>
        <tissue evidence="1">Taproot</tissue>
    </source>
</reference>
<evidence type="ECO:0008006" key="3">
    <source>
        <dbReference type="Google" id="ProtNLM"/>
    </source>
</evidence>
<name>A0A0J7YLN8_BETVV</name>
<dbReference type="OrthoDB" id="1935999at2759"/>
<dbReference type="PANTHER" id="PTHR11439:SF483">
    <property type="entry name" value="PEPTIDE SYNTHASE GLIP-LIKE, PUTATIVE (AFU_ORTHOLOGUE AFUA_3G12920)-RELATED"/>
    <property type="match status" value="1"/>
</dbReference>
<sequence>PHVHSPSSQDIIVAKRILRYLQNTRNFGIRFKSEQDPVLEAYVDADWANDAKDRKSTSGYVVFLNGPICWSSRKQKVVALSSTEVEYVALTEVCKELSACRRVISEAGVLTLPGPTIIHEDNQSAIALSESETTTRRSKHIDVKYHYIREEVKKGAVTVQYIPSAENCADIFTKALAQPAFCRHARNLITAAKIKEGVDATDDDPAACTRTIEPEACVNKLNQ</sequence>
<dbReference type="OMA" id="ADWANDA"/>
<keyword evidence="2" id="KW-1185">Reference proteome</keyword>
<evidence type="ECO:0000313" key="2">
    <source>
        <dbReference type="Proteomes" id="UP000035740"/>
    </source>
</evidence>